<accession>A0A955LHA3</accession>
<reference evidence="1" key="2">
    <citation type="journal article" date="2021" name="Microbiome">
        <title>Successional dynamics and alternative stable states in a saline activated sludge microbial community over 9 years.</title>
        <authorList>
            <person name="Wang Y."/>
            <person name="Ye J."/>
            <person name="Ju F."/>
            <person name="Liu L."/>
            <person name="Boyd J.A."/>
            <person name="Deng Y."/>
            <person name="Parks D.H."/>
            <person name="Jiang X."/>
            <person name="Yin X."/>
            <person name="Woodcroft B.J."/>
            <person name="Tyson G.W."/>
            <person name="Hugenholtz P."/>
            <person name="Polz M.F."/>
            <person name="Zhang T."/>
        </authorList>
    </citation>
    <scope>NUCLEOTIDE SEQUENCE</scope>
    <source>
        <strain evidence="1">HKST-UBA01</strain>
    </source>
</reference>
<name>A0A955LHA3_UNCKA</name>
<dbReference type="EMBL" id="JAGQKX010000047">
    <property type="protein sequence ID" value="MCA9390213.1"/>
    <property type="molecule type" value="Genomic_DNA"/>
</dbReference>
<organism evidence="1 2">
    <name type="scientific">candidate division WWE3 bacterium</name>
    <dbReference type="NCBI Taxonomy" id="2053526"/>
    <lineage>
        <taxon>Bacteria</taxon>
        <taxon>Katanobacteria</taxon>
    </lineage>
</organism>
<protein>
    <submittedName>
        <fullName evidence="1">Uncharacterized protein</fullName>
    </submittedName>
</protein>
<sequence length="134" mass="15319">MSKRQLTLTNRIVDHLISKYDLRNSGLVESPSADRNQVEWKLIREEVEGSRYTPAVLGIICANGASYHGTKAETQTPMYIVHCGTWISKYDGGRNILRDMAATVLFAMIHDRLKKEQEFDDLLSGPEFDFLREE</sequence>
<reference evidence="1" key="1">
    <citation type="submission" date="2020-04" db="EMBL/GenBank/DDBJ databases">
        <authorList>
            <person name="Zhang T."/>
        </authorList>
    </citation>
    <scope>NUCLEOTIDE SEQUENCE</scope>
    <source>
        <strain evidence="1">HKST-UBA01</strain>
    </source>
</reference>
<comment type="caution">
    <text evidence="1">The sequence shown here is derived from an EMBL/GenBank/DDBJ whole genome shotgun (WGS) entry which is preliminary data.</text>
</comment>
<proteinExistence type="predicted"/>
<evidence type="ECO:0000313" key="2">
    <source>
        <dbReference type="Proteomes" id="UP000701698"/>
    </source>
</evidence>
<evidence type="ECO:0000313" key="1">
    <source>
        <dbReference type="EMBL" id="MCA9390213.1"/>
    </source>
</evidence>
<dbReference type="Proteomes" id="UP000701698">
    <property type="component" value="Unassembled WGS sequence"/>
</dbReference>
<dbReference type="AlphaFoldDB" id="A0A955LHA3"/>
<gene>
    <name evidence="1" type="ORF">KC571_02310</name>
</gene>